<dbReference type="EMBL" id="JAGMWT010000012">
    <property type="protein sequence ID" value="KAH7118726.1"/>
    <property type="molecule type" value="Genomic_DNA"/>
</dbReference>
<reference evidence="2" key="1">
    <citation type="journal article" date="2021" name="Nat. Commun.">
        <title>Genetic determinants of endophytism in the Arabidopsis root mycobiome.</title>
        <authorList>
            <person name="Mesny F."/>
            <person name="Miyauchi S."/>
            <person name="Thiergart T."/>
            <person name="Pickel B."/>
            <person name="Atanasova L."/>
            <person name="Karlsson M."/>
            <person name="Huettel B."/>
            <person name="Barry K.W."/>
            <person name="Haridas S."/>
            <person name="Chen C."/>
            <person name="Bauer D."/>
            <person name="Andreopoulos W."/>
            <person name="Pangilinan J."/>
            <person name="LaButti K."/>
            <person name="Riley R."/>
            <person name="Lipzen A."/>
            <person name="Clum A."/>
            <person name="Drula E."/>
            <person name="Henrissat B."/>
            <person name="Kohler A."/>
            <person name="Grigoriev I.V."/>
            <person name="Martin F.M."/>
            <person name="Hacquard S."/>
        </authorList>
    </citation>
    <scope>NUCLEOTIDE SEQUENCE</scope>
    <source>
        <strain evidence="2">MPI-CAGE-CH-0243</strain>
    </source>
</reference>
<evidence type="ECO:0000313" key="2">
    <source>
        <dbReference type="EMBL" id="KAH7118726.1"/>
    </source>
</evidence>
<evidence type="ECO:0000256" key="1">
    <source>
        <dbReference type="SAM" id="Phobius"/>
    </source>
</evidence>
<name>A0A9P9IFF8_9PLEO</name>
<feature type="transmembrane region" description="Helical" evidence="1">
    <location>
        <begin position="501"/>
        <end position="525"/>
    </location>
</feature>
<evidence type="ECO:0000313" key="3">
    <source>
        <dbReference type="Proteomes" id="UP000700596"/>
    </source>
</evidence>
<dbReference type="OrthoDB" id="5337208at2759"/>
<dbReference type="Proteomes" id="UP000700596">
    <property type="component" value="Unassembled WGS sequence"/>
</dbReference>
<keyword evidence="1" id="KW-1133">Transmembrane helix</keyword>
<dbReference type="AlphaFoldDB" id="A0A9P9IFF8"/>
<sequence>MDVYTEPPSNIYITGKLFKFPCEGGDVLAISVSNSFALLLSAVYAILTIYLSTALWNVLVYVVMLTARQERAMAWNLVLSIFWNSAEPVVAFSNLFTTSNRLLRRDSSSGLKDPSVRLGIKLMIFSFLIAGGSITGGILIPSQLSLGSVAPVNPISVYIPGTATQQSMGTSIRMGMLNKPATIRALGSAEASKVTLRNRVHVYQEGTDASTDNKPDFTIKYSYNFTGVELGLPHSLGLFHTVKGKCWTDYSWLRHEPGNSTLKMDYYDHWNLGNNKSQSFVHGANSLNVNHQLGVTGAVHPDLVADADLVANPPSNMSYAILYSTAHLASTTESNDAMYQTELMPTSYPLRNIYPFRIRAERPALSCWQSSEFCVHGQCNSLNDIAKKNPPTLPPATILTLSRIATPVIVRITNAMGPSSLMSFYGPQPGSSVDAGGSSAIADFERMIMGAYLLSRNLFRDTAMATPVDGFTNMILNAKNQPHEGTGNFVIESGLVTALSFWWLVALPTAAVLLFLVGVILGGMVRSVGEGNLRVRPAQRERMVALSMGQLFRRASWRGEEFWTKRFANRMIPVPVDDKEELGWDSKETNEVEKMDTV</sequence>
<keyword evidence="1" id="KW-0472">Membrane</keyword>
<protein>
    <submittedName>
        <fullName evidence="2">Uncharacterized protein</fullName>
    </submittedName>
</protein>
<comment type="caution">
    <text evidence="2">The sequence shown here is derived from an EMBL/GenBank/DDBJ whole genome shotgun (WGS) entry which is preliminary data.</text>
</comment>
<feature type="transmembrane region" description="Helical" evidence="1">
    <location>
        <begin position="118"/>
        <end position="140"/>
    </location>
</feature>
<organism evidence="2 3">
    <name type="scientific">Dendryphion nanum</name>
    <dbReference type="NCBI Taxonomy" id="256645"/>
    <lineage>
        <taxon>Eukaryota</taxon>
        <taxon>Fungi</taxon>
        <taxon>Dikarya</taxon>
        <taxon>Ascomycota</taxon>
        <taxon>Pezizomycotina</taxon>
        <taxon>Dothideomycetes</taxon>
        <taxon>Pleosporomycetidae</taxon>
        <taxon>Pleosporales</taxon>
        <taxon>Torulaceae</taxon>
        <taxon>Dendryphion</taxon>
    </lineage>
</organism>
<keyword evidence="1" id="KW-0812">Transmembrane</keyword>
<accession>A0A9P9IFF8</accession>
<proteinExistence type="predicted"/>
<gene>
    <name evidence="2" type="ORF">B0J11DRAFT_570424</name>
</gene>
<keyword evidence="3" id="KW-1185">Reference proteome</keyword>
<feature type="transmembrane region" description="Helical" evidence="1">
    <location>
        <begin position="36"/>
        <end position="62"/>
    </location>
</feature>